<evidence type="ECO:0000256" key="5">
    <source>
        <dbReference type="ARBA" id="ARBA00023237"/>
    </source>
</evidence>
<keyword evidence="4" id="KW-0472">Membrane</keyword>
<name>A0ABU3SUF1_9ALTE</name>
<keyword evidence="5" id="KW-0998">Cell outer membrane</keyword>
<keyword evidence="7" id="KW-1185">Reference proteome</keyword>
<dbReference type="InterPro" id="IPR010583">
    <property type="entry name" value="MipA"/>
</dbReference>
<dbReference type="PANTHER" id="PTHR38776">
    <property type="entry name" value="MLTA-INTERACTING PROTEIN-RELATED"/>
    <property type="match status" value="1"/>
</dbReference>
<protein>
    <submittedName>
        <fullName evidence="6">MipA/OmpV family protein</fullName>
    </submittedName>
</protein>
<evidence type="ECO:0000256" key="1">
    <source>
        <dbReference type="ARBA" id="ARBA00004442"/>
    </source>
</evidence>
<proteinExistence type="inferred from homology"/>
<comment type="similarity">
    <text evidence="2">Belongs to the MipA/OmpV family.</text>
</comment>
<dbReference type="RefSeq" id="WP_316025285.1">
    <property type="nucleotide sequence ID" value="NZ_JAWDIO010000002.1"/>
</dbReference>
<sequence>MDNLDGAFSWNVTITGDIMSSQSILAGVNQEKFTEFLDISVFIDLYYKGFFIQTNKHRFGDYVNGAELGYELLVNEKYEIDLISKTYLPGFSSDTAELVYEREIPELAGIDEREFLSSQGIRYMGYLPSSVYWIDWAVNLLNSEHRGWVIDGFYSYILQRRNWDINFGGGISLFSSNMNGYYFSVKPEEATQDRPVYDAGAGYRLQLEAFVQRPLSEGWLFNAGVTFSHYSKSISDSPIIDRQNALRAQIGVSYVF</sequence>
<comment type="caution">
    <text evidence="6">The sequence shown here is derived from an EMBL/GenBank/DDBJ whole genome shotgun (WGS) entry which is preliminary data.</text>
</comment>
<dbReference type="EMBL" id="JAWDIO010000002">
    <property type="protein sequence ID" value="MDU0353630.1"/>
    <property type="molecule type" value="Genomic_DNA"/>
</dbReference>
<dbReference type="Pfam" id="PF06629">
    <property type="entry name" value="MipA"/>
    <property type="match status" value="1"/>
</dbReference>
<evidence type="ECO:0000256" key="4">
    <source>
        <dbReference type="ARBA" id="ARBA00023136"/>
    </source>
</evidence>
<evidence type="ECO:0000256" key="2">
    <source>
        <dbReference type="ARBA" id="ARBA00005722"/>
    </source>
</evidence>
<gene>
    <name evidence="6" type="ORF">RS130_06525</name>
</gene>
<evidence type="ECO:0000313" key="6">
    <source>
        <dbReference type="EMBL" id="MDU0353630.1"/>
    </source>
</evidence>
<keyword evidence="3" id="KW-0732">Signal</keyword>
<evidence type="ECO:0000256" key="3">
    <source>
        <dbReference type="ARBA" id="ARBA00022729"/>
    </source>
</evidence>
<reference evidence="6 7" key="1">
    <citation type="submission" date="2023-10" db="EMBL/GenBank/DDBJ databases">
        <title>Glaciecola aquimarina strain GGW-M5 nov., isolated from a coastal seawater.</title>
        <authorList>
            <person name="Bayburt H."/>
            <person name="Kim J.M."/>
            <person name="Choi B.J."/>
            <person name="Jeon C.O."/>
        </authorList>
    </citation>
    <scope>NUCLEOTIDE SEQUENCE [LARGE SCALE GENOMIC DNA]</scope>
    <source>
        <strain evidence="6 7">KCTC 32108</strain>
    </source>
</reference>
<comment type="subcellular location">
    <subcellularLocation>
        <location evidence="1">Cell outer membrane</location>
    </subcellularLocation>
</comment>
<evidence type="ECO:0000313" key="7">
    <source>
        <dbReference type="Proteomes" id="UP001247805"/>
    </source>
</evidence>
<dbReference type="Proteomes" id="UP001247805">
    <property type="component" value="Unassembled WGS sequence"/>
</dbReference>
<dbReference type="PANTHER" id="PTHR38776:SF1">
    <property type="entry name" value="MLTA-INTERACTING PROTEIN-RELATED"/>
    <property type="match status" value="1"/>
</dbReference>
<organism evidence="6 7">
    <name type="scientific">Paraglaciecola aquimarina</name>
    <dbReference type="NCBI Taxonomy" id="1235557"/>
    <lineage>
        <taxon>Bacteria</taxon>
        <taxon>Pseudomonadati</taxon>
        <taxon>Pseudomonadota</taxon>
        <taxon>Gammaproteobacteria</taxon>
        <taxon>Alteromonadales</taxon>
        <taxon>Alteromonadaceae</taxon>
        <taxon>Paraglaciecola</taxon>
    </lineage>
</organism>
<accession>A0ABU3SUF1</accession>